<protein>
    <submittedName>
        <fullName evidence="1">Uncharacterized protein</fullName>
    </submittedName>
</protein>
<proteinExistence type="predicted"/>
<accession>A0A5E4AXF1</accession>
<dbReference type="AlphaFoldDB" id="A0A5E4AXF1"/>
<sequence>MPGFLSEAFGSATATVPGRGSASLAASLRAPQISSGEVARCFATFSSCSQPLPPYKYEENSRQRYDCCPSTTAQELFMQIITTLGKGDTIQRAERMGATRPGPLQ</sequence>
<reference evidence="1" key="1">
    <citation type="submission" date="2019-04" db="EMBL/GenBank/DDBJ databases">
        <authorList>
            <person name="Alioto T."/>
            <person name="Alioto T."/>
        </authorList>
    </citation>
    <scope>NUCLEOTIDE SEQUENCE [LARGE SCALE GENOMIC DNA]</scope>
</reference>
<dbReference type="EMBL" id="CABDUW010000166">
    <property type="protein sequence ID" value="VTJ61192.1"/>
    <property type="molecule type" value="Genomic_DNA"/>
</dbReference>
<comment type="caution">
    <text evidence="1">The sequence shown here is derived from an EMBL/GenBank/DDBJ whole genome shotgun (WGS) entry which is preliminary data.</text>
</comment>
<evidence type="ECO:0000313" key="2">
    <source>
        <dbReference type="Proteomes" id="UP000335636"/>
    </source>
</evidence>
<keyword evidence="2" id="KW-1185">Reference proteome</keyword>
<gene>
    <name evidence="1" type="ORF">MONAX_5E002226</name>
</gene>
<organism evidence="1 2">
    <name type="scientific">Marmota monax</name>
    <name type="common">Woodchuck</name>
    <dbReference type="NCBI Taxonomy" id="9995"/>
    <lineage>
        <taxon>Eukaryota</taxon>
        <taxon>Metazoa</taxon>
        <taxon>Chordata</taxon>
        <taxon>Craniata</taxon>
        <taxon>Vertebrata</taxon>
        <taxon>Euteleostomi</taxon>
        <taxon>Mammalia</taxon>
        <taxon>Eutheria</taxon>
        <taxon>Euarchontoglires</taxon>
        <taxon>Glires</taxon>
        <taxon>Rodentia</taxon>
        <taxon>Sciuromorpha</taxon>
        <taxon>Sciuridae</taxon>
        <taxon>Xerinae</taxon>
        <taxon>Marmotini</taxon>
        <taxon>Marmota</taxon>
    </lineage>
</organism>
<evidence type="ECO:0000313" key="1">
    <source>
        <dbReference type="EMBL" id="VTJ61192.1"/>
    </source>
</evidence>
<dbReference type="Proteomes" id="UP000335636">
    <property type="component" value="Unassembled WGS sequence"/>
</dbReference>
<name>A0A5E4AXF1_MARMO</name>